<name>A0ABY0TXY8_9FLAO</name>
<evidence type="ECO:0000256" key="1">
    <source>
        <dbReference type="SAM" id="MobiDB-lite"/>
    </source>
</evidence>
<dbReference type="Proteomes" id="UP000199574">
    <property type="component" value="Chromosome I"/>
</dbReference>
<feature type="region of interest" description="Disordered" evidence="1">
    <location>
        <begin position="76"/>
        <end position="121"/>
    </location>
</feature>
<organism evidence="2 3">
    <name type="scientific">Maribacter dokdonensis</name>
    <dbReference type="NCBI Taxonomy" id="320912"/>
    <lineage>
        <taxon>Bacteria</taxon>
        <taxon>Pseudomonadati</taxon>
        <taxon>Bacteroidota</taxon>
        <taxon>Flavobacteriia</taxon>
        <taxon>Flavobacteriales</taxon>
        <taxon>Flavobacteriaceae</taxon>
        <taxon>Maribacter</taxon>
    </lineage>
</organism>
<accession>A0ABY0TXY8</accession>
<sequence>MDSSGTYSTDAVSAYNWTLISSPSGSDPIIAQKGNNFSLRVPGESASFGVYTIQLEVVTVYGETDTDTVEITVYNDNIETDPGGGGLEPNDPDSDQGSNPNGGGDGDDLPPKDDNDLSENN</sequence>
<keyword evidence="3" id="KW-1185">Reference proteome</keyword>
<evidence type="ECO:0000313" key="2">
    <source>
        <dbReference type="EMBL" id="SDR74571.1"/>
    </source>
</evidence>
<protein>
    <submittedName>
        <fullName evidence="2">Uncharacterized protein</fullName>
    </submittedName>
</protein>
<dbReference type="EMBL" id="LT629754">
    <property type="protein sequence ID" value="SDR74571.1"/>
    <property type="molecule type" value="Genomic_DNA"/>
</dbReference>
<dbReference type="Gene3D" id="2.60.40.10">
    <property type="entry name" value="Immunoglobulins"/>
    <property type="match status" value="1"/>
</dbReference>
<gene>
    <name evidence="2" type="ORF">SAMN05192545_0020</name>
</gene>
<dbReference type="InterPro" id="IPR013783">
    <property type="entry name" value="Ig-like_fold"/>
</dbReference>
<evidence type="ECO:0000313" key="3">
    <source>
        <dbReference type="Proteomes" id="UP000199574"/>
    </source>
</evidence>
<reference evidence="2 3" key="1">
    <citation type="submission" date="2016-10" db="EMBL/GenBank/DDBJ databases">
        <authorList>
            <person name="Varghese N."/>
            <person name="Submissions S."/>
        </authorList>
    </citation>
    <scope>NUCLEOTIDE SEQUENCE [LARGE SCALE GENOMIC DNA]</scope>
    <source>
        <strain evidence="2 3">MAR_2009_60</strain>
    </source>
</reference>
<proteinExistence type="predicted"/>